<evidence type="ECO:0000313" key="9">
    <source>
        <dbReference type="Proteomes" id="UP000316562"/>
    </source>
</evidence>
<keyword evidence="3" id="KW-0813">Transport</keyword>
<dbReference type="GO" id="GO:0005548">
    <property type="term" value="F:phospholipid transporter activity"/>
    <property type="evidence" value="ECO:0007669"/>
    <property type="project" value="TreeGrafter"/>
</dbReference>
<evidence type="ECO:0000256" key="7">
    <source>
        <dbReference type="RuleBase" id="RU362044"/>
    </source>
</evidence>
<dbReference type="PANTHER" id="PTHR30188">
    <property type="entry name" value="ABC TRANSPORTER PERMEASE PROTEIN-RELATED"/>
    <property type="match status" value="1"/>
</dbReference>
<name>A0A519BEG3_ACIG2</name>
<dbReference type="AlphaFoldDB" id="A0A519BEG3"/>
<dbReference type="Pfam" id="PF02405">
    <property type="entry name" value="MlaE"/>
    <property type="match status" value="1"/>
</dbReference>
<organism evidence="8 9">
    <name type="scientific">Acididesulfobacter guangdongensis</name>
    <dbReference type="NCBI Taxonomy" id="2597225"/>
    <lineage>
        <taxon>Bacteria</taxon>
        <taxon>Deltaproteobacteria</taxon>
        <taxon>Candidatus Acidulodesulfobacterales</taxon>
        <taxon>Candidatus Acididesulfobacter</taxon>
    </lineage>
</organism>
<dbReference type="InterPro" id="IPR003453">
    <property type="entry name" value="ABC_MlaE_roteobac"/>
</dbReference>
<dbReference type="InterPro" id="IPR030802">
    <property type="entry name" value="Permease_MalE"/>
</dbReference>
<evidence type="ECO:0000256" key="6">
    <source>
        <dbReference type="ARBA" id="ARBA00023136"/>
    </source>
</evidence>
<evidence type="ECO:0000256" key="5">
    <source>
        <dbReference type="ARBA" id="ARBA00022989"/>
    </source>
</evidence>
<protein>
    <submittedName>
        <fullName evidence="8">ABC transporter permease</fullName>
    </submittedName>
</protein>
<dbReference type="GO" id="GO:0043190">
    <property type="term" value="C:ATP-binding cassette (ABC) transporter complex"/>
    <property type="evidence" value="ECO:0007669"/>
    <property type="project" value="InterPro"/>
</dbReference>
<dbReference type="Proteomes" id="UP000316562">
    <property type="component" value="Unassembled WGS sequence"/>
</dbReference>
<comment type="caution">
    <text evidence="8">The sequence shown here is derived from an EMBL/GenBank/DDBJ whole genome shotgun (WGS) entry which is preliminary data.</text>
</comment>
<evidence type="ECO:0000256" key="3">
    <source>
        <dbReference type="ARBA" id="ARBA00022448"/>
    </source>
</evidence>
<feature type="transmembrane region" description="Helical" evidence="7">
    <location>
        <begin position="235"/>
        <end position="254"/>
    </location>
</feature>
<dbReference type="NCBIfam" id="TIGR00056">
    <property type="entry name" value="MlaE family lipid ABC transporter permease subunit"/>
    <property type="match status" value="1"/>
</dbReference>
<keyword evidence="5 7" id="KW-1133">Transmembrane helix</keyword>
<proteinExistence type="inferred from homology"/>
<evidence type="ECO:0000256" key="4">
    <source>
        <dbReference type="ARBA" id="ARBA00022692"/>
    </source>
</evidence>
<evidence type="ECO:0000313" key="8">
    <source>
        <dbReference type="EMBL" id="RZD15655.1"/>
    </source>
</evidence>
<evidence type="ECO:0000256" key="2">
    <source>
        <dbReference type="ARBA" id="ARBA00007556"/>
    </source>
</evidence>
<keyword evidence="6 7" id="KW-0472">Membrane</keyword>
<feature type="transmembrane region" description="Helical" evidence="7">
    <location>
        <begin position="150"/>
        <end position="169"/>
    </location>
</feature>
<keyword evidence="4 7" id="KW-0812">Transmembrane</keyword>
<gene>
    <name evidence="8" type="ORF">EVJ46_08965</name>
</gene>
<sequence>MDFILRYFERIGLFVLYIINELGSLIIYLWNCTLSILRYSVNLDNLFDQMSFIGIGSFYIVGLTGLFTGMVLALQSYYAARIVGVTYMIGPTIALAMTRELGPVLTALMITARCGSSMASEIGTMKISEQVDALEVMAVDPFYFLSVPRIIASMIMLPIMSIVTSLIGIFGGYVVYKFFLGLNGTVFVDMIYKYINLSDIYNGLIKAVFFGIILATISTFKGFEASGGSKGVGRVTTQAVVLSSIYILFADYILTSILF</sequence>
<comment type="similarity">
    <text evidence="2 7">Belongs to the MlaE permease family.</text>
</comment>
<feature type="transmembrane region" description="Helical" evidence="7">
    <location>
        <begin position="204"/>
        <end position="223"/>
    </location>
</feature>
<accession>A0A519BEG3</accession>
<evidence type="ECO:0000256" key="1">
    <source>
        <dbReference type="ARBA" id="ARBA00004141"/>
    </source>
</evidence>
<dbReference type="PANTHER" id="PTHR30188:SF4">
    <property type="entry name" value="PROTEIN TRIGALACTOSYLDIACYLGLYCEROL 1, CHLOROPLASTIC"/>
    <property type="match status" value="1"/>
</dbReference>
<reference evidence="8 9" key="1">
    <citation type="journal article" date="2019" name="ISME J.">
        <title>Insights into ecological role of a new deltaproteobacterial order Candidatus Acidulodesulfobacterales by metagenomics and metatranscriptomics.</title>
        <authorList>
            <person name="Tan S."/>
            <person name="Liu J."/>
            <person name="Fang Y."/>
            <person name="Hedlund B.P."/>
            <person name="Lian Z.H."/>
            <person name="Huang L.Y."/>
            <person name="Li J.T."/>
            <person name="Huang L.N."/>
            <person name="Li W.J."/>
            <person name="Jiang H.C."/>
            <person name="Dong H.L."/>
            <person name="Shu W.S."/>
        </authorList>
    </citation>
    <scope>NUCLEOTIDE SEQUENCE [LARGE SCALE GENOMIC DNA]</scope>
    <source>
        <strain evidence="8">AP2</strain>
    </source>
</reference>
<comment type="subcellular location">
    <subcellularLocation>
        <location evidence="1">Membrane</location>
        <topology evidence="1">Multi-pass membrane protein</topology>
    </subcellularLocation>
</comment>
<dbReference type="EMBL" id="SGBC01000004">
    <property type="protein sequence ID" value="RZD15655.1"/>
    <property type="molecule type" value="Genomic_DNA"/>
</dbReference>
<feature type="transmembrane region" description="Helical" evidence="7">
    <location>
        <begin position="12"/>
        <end position="30"/>
    </location>
</feature>
<feature type="transmembrane region" description="Helical" evidence="7">
    <location>
        <begin position="50"/>
        <end position="74"/>
    </location>
</feature>